<comment type="similarity">
    <text evidence="1">Belongs to the IMPACT family.</text>
</comment>
<dbReference type="STRING" id="1353009.A0A1Y2IMM4"/>
<dbReference type="Pfam" id="PF01205">
    <property type="entry name" value="Impact_N"/>
    <property type="match status" value="1"/>
</dbReference>
<dbReference type="InterPro" id="IPR036956">
    <property type="entry name" value="Impact_N_sf"/>
</dbReference>
<dbReference type="SUPFAM" id="SSF54211">
    <property type="entry name" value="Ribosomal protein S5 domain 2-like"/>
    <property type="match status" value="1"/>
</dbReference>
<accession>A0A1Y2IMM4</accession>
<dbReference type="InterPro" id="IPR020568">
    <property type="entry name" value="Ribosomal_Su5_D2-typ_SF"/>
</dbReference>
<feature type="region of interest" description="Disordered" evidence="2">
    <location>
        <begin position="194"/>
        <end position="216"/>
    </location>
</feature>
<dbReference type="OrthoDB" id="69641at2759"/>
<dbReference type="GO" id="GO:0005737">
    <property type="term" value="C:cytoplasm"/>
    <property type="evidence" value="ECO:0007669"/>
    <property type="project" value="TreeGrafter"/>
</dbReference>
<evidence type="ECO:0000256" key="1">
    <source>
        <dbReference type="ARBA" id="ARBA00007665"/>
    </source>
</evidence>
<keyword evidence="5" id="KW-1185">Reference proteome</keyword>
<feature type="region of interest" description="Disordered" evidence="2">
    <location>
        <begin position="1"/>
        <end position="39"/>
    </location>
</feature>
<dbReference type="EMBL" id="KZ084108">
    <property type="protein sequence ID" value="OSD01943.1"/>
    <property type="molecule type" value="Genomic_DNA"/>
</dbReference>
<dbReference type="GO" id="GO:0006446">
    <property type="term" value="P:regulation of translational initiation"/>
    <property type="evidence" value="ECO:0007669"/>
    <property type="project" value="TreeGrafter"/>
</dbReference>
<dbReference type="PANTHER" id="PTHR16301:SF25">
    <property type="entry name" value="PROTEIN IMPACT"/>
    <property type="match status" value="1"/>
</dbReference>
<sequence>MIPRISIRIATQKWPNQPRGRPSRHSSTRAGGTKKSEPIMPKLAASDPLQHMKSNFQAYAAALPLHCSLDPPSDPGSQIHTLMRTGVVPTLLAYLNESEPRTRRATHAMYAWRTRGHPLAALRTTPSTDPVMCGSSNGGEAGAGERLERLLELGKCEDVVIIVFRWYGGVKLGSERWKCISSVAKAALERGGFMPGSQDSAITKGPQRTPASKKRR</sequence>
<evidence type="ECO:0000259" key="3">
    <source>
        <dbReference type="Pfam" id="PF01205"/>
    </source>
</evidence>
<dbReference type="Gene3D" id="3.30.230.30">
    <property type="entry name" value="Impact, N-terminal domain"/>
    <property type="match status" value="1"/>
</dbReference>
<dbReference type="InterPro" id="IPR023582">
    <property type="entry name" value="Impact"/>
</dbReference>
<reference evidence="4 5" key="1">
    <citation type="journal article" date="2015" name="Biotechnol. Biofuels">
        <title>Enhanced degradation of softwood versus hardwood by the white-rot fungus Pycnoporus coccineus.</title>
        <authorList>
            <person name="Couturier M."/>
            <person name="Navarro D."/>
            <person name="Chevret D."/>
            <person name="Henrissat B."/>
            <person name="Piumi F."/>
            <person name="Ruiz-Duenas F.J."/>
            <person name="Martinez A.T."/>
            <person name="Grigoriev I.V."/>
            <person name="Riley R."/>
            <person name="Lipzen A."/>
            <person name="Berrin J.G."/>
            <person name="Master E.R."/>
            <person name="Rosso M.N."/>
        </authorList>
    </citation>
    <scope>NUCLEOTIDE SEQUENCE [LARGE SCALE GENOMIC DNA]</scope>
    <source>
        <strain evidence="4 5">BRFM310</strain>
    </source>
</reference>
<protein>
    <recommendedName>
        <fullName evidence="3">Impact N-terminal domain-containing protein</fullName>
    </recommendedName>
</protein>
<dbReference type="Proteomes" id="UP000193067">
    <property type="component" value="Unassembled WGS sequence"/>
</dbReference>
<gene>
    <name evidence="4" type="ORF">PYCCODRAFT_458574</name>
</gene>
<dbReference type="GO" id="GO:0140469">
    <property type="term" value="P:GCN2-mediated signaling"/>
    <property type="evidence" value="ECO:0007669"/>
    <property type="project" value="TreeGrafter"/>
</dbReference>
<dbReference type="PANTHER" id="PTHR16301">
    <property type="entry name" value="IMPACT-RELATED"/>
    <property type="match status" value="1"/>
</dbReference>
<evidence type="ECO:0000313" key="5">
    <source>
        <dbReference type="Proteomes" id="UP000193067"/>
    </source>
</evidence>
<proteinExistence type="inferred from homology"/>
<name>A0A1Y2IMM4_TRAC3</name>
<feature type="domain" description="Impact N-terminal" evidence="3">
    <location>
        <begin position="93"/>
        <end position="188"/>
    </location>
</feature>
<dbReference type="InterPro" id="IPR001498">
    <property type="entry name" value="Impact_N"/>
</dbReference>
<evidence type="ECO:0000313" key="4">
    <source>
        <dbReference type="EMBL" id="OSD01943.1"/>
    </source>
</evidence>
<evidence type="ECO:0000256" key="2">
    <source>
        <dbReference type="SAM" id="MobiDB-lite"/>
    </source>
</evidence>
<organism evidence="4 5">
    <name type="scientific">Trametes coccinea (strain BRFM310)</name>
    <name type="common">Pycnoporus coccineus</name>
    <dbReference type="NCBI Taxonomy" id="1353009"/>
    <lineage>
        <taxon>Eukaryota</taxon>
        <taxon>Fungi</taxon>
        <taxon>Dikarya</taxon>
        <taxon>Basidiomycota</taxon>
        <taxon>Agaricomycotina</taxon>
        <taxon>Agaricomycetes</taxon>
        <taxon>Polyporales</taxon>
        <taxon>Polyporaceae</taxon>
        <taxon>Trametes</taxon>
    </lineage>
</organism>
<dbReference type="AlphaFoldDB" id="A0A1Y2IMM4"/>